<feature type="region of interest" description="Disordered" evidence="1">
    <location>
        <begin position="110"/>
        <end position="144"/>
    </location>
</feature>
<gene>
    <name evidence="2" type="ORF">PVAP13_8KG241501</name>
</gene>
<organism evidence="2 3">
    <name type="scientific">Panicum virgatum</name>
    <name type="common">Blackwell switchgrass</name>
    <dbReference type="NCBI Taxonomy" id="38727"/>
    <lineage>
        <taxon>Eukaryota</taxon>
        <taxon>Viridiplantae</taxon>
        <taxon>Streptophyta</taxon>
        <taxon>Embryophyta</taxon>
        <taxon>Tracheophyta</taxon>
        <taxon>Spermatophyta</taxon>
        <taxon>Magnoliopsida</taxon>
        <taxon>Liliopsida</taxon>
        <taxon>Poales</taxon>
        <taxon>Poaceae</taxon>
        <taxon>PACMAD clade</taxon>
        <taxon>Panicoideae</taxon>
        <taxon>Panicodae</taxon>
        <taxon>Paniceae</taxon>
        <taxon>Panicinae</taxon>
        <taxon>Panicum</taxon>
        <taxon>Panicum sect. Hiantes</taxon>
    </lineage>
</organism>
<proteinExistence type="predicted"/>
<feature type="compositionally biased region" description="Basic and acidic residues" evidence="1">
    <location>
        <begin position="112"/>
        <end position="135"/>
    </location>
</feature>
<evidence type="ECO:0000313" key="2">
    <source>
        <dbReference type="EMBL" id="KAG2562672.1"/>
    </source>
</evidence>
<accession>A0A8T0PQT7</accession>
<dbReference type="EMBL" id="CM029051">
    <property type="protein sequence ID" value="KAG2562672.1"/>
    <property type="molecule type" value="Genomic_DNA"/>
</dbReference>
<reference evidence="2 3" key="1">
    <citation type="submission" date="2020-05" db="EMBL/GenBank/DDBJ databases">
        <title>WGS assembly of Panicum virgatum.</title>
        <authorList>
            <person name="Lovell J.T."/>
            <person name="Jenkins J."/>
            <person name="Shu S."/>
            <person name="Juenger T.E."/>
            <person name="Schmutz J."/>
        </authorList>
    </citation>
    <scope>NUCLEOTIDE SEQUENCE</scope>
    <source>
        <strain evidence="2">AP13</strain>
        <strain evidence="3">cv. AP13</strain>
    </source>
</reference>
<dbReference type="AlphaFoldDB" id="A0A8T0PQT7"/>
<protein>
    <submittedName>
        <fullName evidence="2">Uncharacterized protein</fullName>
    </submittedName>
</protein>
<name>A0A8T0PQT7_PANVG</name>
<dbReference type="EMBL" id="CM029051">
    <property type="protein sequence ID" value="KAG2562671.1"/>
    <property type="molecule type" value="Genomic_DNA"/>
</dbReference>
<keyword evidence="3" id="KW-1185">Reference proteome</keyword>
<dbReference type="Proteomes" id="UP000823388">
    <property type="component" value="Chromosome 8K"/>
</dbReference>
<sequence>MAIDNRGRRETQRASGPSGRFNRFFFLLAVRSTSHQKPPPHSHGRGHVGRREGDASFQFCRQLPPPIPSLLSTAAAPWLAHPPGSMAAPSPVHLASGELRCGRFVAPRRRNRWPDRAPQEDDGARRRLCAPKDDGDGGLGPAQRDDVHLYLRDVRPMLPQARGPCIPGVALPPP</sequence>
<evidence type="ECO:0000313" key="3">
    <source>
        <dbReference type="Proteomes" id="UP000823388"/>
    </source>
</evidence>
<comment type="caution">
    <text evidence="2">The sequence shown here is derived from an EMBL/GenBank/DDBJ whole genome shotgun (WGS) entry which is preliminary data.</text>
</comment>
<evidence type="ECO:0000256" key="1">
    <source>
        <dbReference type="SAM" id="MobiDB-lite"/>
    </source>
</evidence>